<accession>A0ACB0IR01</accession>
<evidence type="ECO:0000313" key="1">
    <source>
        <dbReference type="EMBL" id="CAJ2634938.1"/>
    </source>
</evidence>
<dbReference type="Proteomes" id="UP001177021">
    <property type="component" value="Unassembled WGS sequence"/>
</dbReference>
<gene>
    <name evidence="1" type="ORF">MILVUS5_LOCUS5722</name>
</gene>
<keyword evidence="2" id="KW-1185">Reference proteome</keyword>
<evidence type="ECO:0000313" key="2">
    <source>
        <dbReference type="Proteomes" id="UP001177021"/>
    </source>
</evidence>
<sequence length="224" mass="25613">MCCSNGKVQLPLLKNPPESLGNLLFDTKSKQSKHFQQNVRMYNSMFSFTSPGMKFDKRFNHGKGPPNLRLHGQPCHRIGSMLPNIGDPPKFAQLYIYDTDNELANRIHSVRMARDKLQAGNVKELKLRLIHDRKTDGRIYNTPTVSEVAALIVGDVDAGDSRDIIIQEKGGKLTRINEFHASYLGYQYPLIFPYGEDGFRRGTLHKERPDVVITKRNRLTIMDW</sequence>
<organism evidence="1 2">
    <name type="scientific">Trifolium pratense</name>
    <name type="common">Red clover</name>
    <dbReference type="NCBI Taxonomy" id="57577"/>
    <lineage>
        <taxon>Eukaryota</taxon>
        <taxon>Viridiplantae</taxon>
        <taxon>Streptophyta</taxon>
        <taxon>Embryophyta</taxon>
        <taxon>Tracheophyta</taxon>
        <taxon>Spermatophyta</taxon>
        <taxon>Magnoliopsida</taxon>
        <taxon>eudicotyledons</taxon>
        <taxon>Gunneridae</taxon>
        <taxon>Pentapetalae</taxon>
        <taxon>rosids</taxon>
        <taxon>fabids</taxon>
        <taxon>Fabales</taxon>
        <taxon>Fabaceae</taxon>
        <taxon>Papilionoideae</taxon>
        <taxon>50 kb inversion clade</taxon>
        <taxon>NPAAA clade</taxon>
        <taxon>Hologalegina</taxon>
        <taxon>IRL clade</taxon>
        <taxon>Trifolieae</taxon>
        <taxon>Trifolium</taxon>
    </lineage>
</organism>
<feature type="non-terminal residue" evidence="1">
    <location>
        <position position="224"/>
    </location>
</feature>
<reference evidence="1" key="1">
    <citation type="submission" date="2023-10" db="EMBL/GenBank/DDBJ databases">
        <authorList>
            <person name="Rodriguez Cubillos JULIANA M."/>
            <person name="De Vega J."/>
        </authorList>
    </citation>
    <scope>NUCLEOTIDE SEQUENCE</scope>
</reference>
<name>A0ACB0IR01_TRIPR</name>
<proteinExistence type="predicted"/>
<comment type="caution">
    <text evidence="1">The sequence shown here is derived from an EMBL/GenBank/DDBJ whole genome shotgun (WGS) entry which is preliminary data.</text>
</comment>
<dbReference type="EMBL" id="CASHSV030000002">
    <property type="protein sequence ID" value="CAJ2634938.1"/>
    <property type="molecule type" value="Genomic_DNA"/>
</dbReference>
<protein>
    <submittedName>
        <fullName evidence="1">Uncharacterized protein</fullName>
    </submittedName>
</protein>